<keyword evidence="3" id="KW-0732">Signal</keyword>
<evidence type="ECO:0000256" key="3">
    <source>
        <dbReference type="ARBA" id="ARBA00022729"/>
    </source>
</evidence>
<evidence type="ECO:0000256" key="8">
    <source>
        <dbReference type="ARBA" id="ARBA00023180"/>
    </source>
</evidence>
<dbReference type="GO" id="GO:0016020">
    <property type="term" value="C:membrane"/>
    <property type="evidence" value="ECO:0007669"/>
    <property type="project" value="UniProtKB-SubCell"/>
</dbReference>
<evidence type="ECO:0000313" key="10">
    <source>
        <dbReference type="EMBL" id="ESO92204.1"/>
    </source>
</evidence>
<dbReference type="Proteomes" id="UP000030746">
    <property type="component" value="Unassembled WGS sequence"/>
</dbReference>
<evidence type="ECO:0000256" key="4">
    <source>
        <dbReference type="ARBA" id="ARBA00022989"/>
    </source>
</evidence>
<dbReference type="PRINTS" id="PR00248">
    <property type="entry name" value="GPCRMGR"/>
</dbReference>
<keyword evidence="8" id="KW-0325">Glycoprotein</keyword>
<dbReference type="Gene3D" id="3.40.50.2300">
    <property type="match status" value="1"/>
</dbReference>
<sequence length="210" mass="23340">MTGSVEDPPRNTKLRTARIEGDIVLGALFPVHYSPPKAFVFARACGKIREFYGIQRIETLFYTLDKINENNSILPNVTLGCDIRDSCWYSSIALEQSIDFIKDAIASNTDLTNNVTDQKGCRAERLKPIAGLVGPGSSDSSVQIQNLLQIFHIPQIGYSATSMSLSDKGRFGYFLRVVPPDNYQAQALIDLVVNFNWTYISTVHTEGKTI</sequence>
<evidence type="ECO:0000256" key="6">
    <source>
        <dbReference type="ARBA" id="ARBA00023157"/>
    </source>
</evidence>
<dbReference type="HOGENOM" id="CLU_078618_0_0_1"/>
<organism evidence="10 11">
    <name type="scientific">Lottia gigantea</name>
    <name type="common">Giant owl limpet</name>
    <dbReference type="NCBI Taxonomy" id="225164"/>
    <lineage>
        <taxon>Eukaryota</taxon>
        <taxon>Metazoa</taxon>
        <taxon>Spiralia</taxon>
        <taxon>Lophotrochozoa</taxon>
        <taxon>Mollusca</taxon>
        <taxon>Gastropoda</taxon>
        <taxon>Patellogastropoda</taxon>
        <taxon>Lottioidea</taxon>
        <taxon>Lottiidae</taxon>
        <taxon>Lottia</taxon>
    </lineage>
</organism>
<dbReference type="InterPro" id="IPR050726">
    <property type="entry name" value="mGluR"/>
</dbReference>
<dbReference type="GeneID" id="20231953"/>
<dbReference type="FunFam" id="3.40.50.2300:FF:000219">
    <property type="entry name" value="Glutamate metabotropic receptor 5"/>
    <property type="match status" value="1"/>
</dbReference>
<dbReference type="RefSeq" id="XP_009057125.1">
    <property type="nucleotide sequence ID" value="XM_009058877.1"/>
</dbReference>
<evidence type="ECO:0000256" key="7">
    <source>
        <dbReference type="ARBA" id="ARBA00023170"/>
    </source>
</evidence>
<dbReference type="GO" id="GO:0007216">
    <property type="term" value="P:G protein-coupled glutamate receptor signaling pathway"/>
    <property type="evidence" value="ECO:0007669"/>
    <property type="project" value="UniProtKB-ARBA"/>
</dbReference>
<evidence type="ECO:0000259" key="9">
    <source>
        <dbReference type="Pfam" id="PF01094"/>
    </source>
</evidence>
<dbReference type="OMA" id="GAIWEQY"/>
<keyword evidence="2" id="KW-0812">Transmembrane</keyword>
<evidence type="ECO:0000313" key="11">
    <source>
        <dbReference type="Proteomes" id="UP000030746"/>
    </source>
</evidence>
<feature type="domain" description="Receptor ligand binding region" evidence="9">
    <location>
        <begin position="62"/>
        <end position="206"/>
    </location>
</feature>
<dbReference type="STRING" id="225164.V4BSY4"/>
<evidence type="ECO:0000256" key="2">
    <source>
        <dbReference type="ARBA" id="ARBA00022692"/>
    </source>
</evidence>
<evidence type="ECO:0000256" key="5">
    <source>
        <dbReference type="ARBA" id="ARBA00023136"/>
    </source>
</evidence>
<dbReference type="KEGG" id="lgi:LOTGIDRAFT_121302"/>
<keyword evidence="11" id="KW-1185">Reference proteome</keyword>
<name>V4BSY4_LOTGI</name>
<keyword evidence="7" id="KW-0675">Receptor</keyword>
<proteinExistence type="predicted"/>
<keyword evidence="4" id="KW-1133">Transmembrane helix</keyword>
<evidence type="ECO:0000256" key="1">
    <source>
        <dbReference type="ARBA" id="ARBA00004141"/>
    </source>
</evidence>
<comment type="subcellular location">
    <subcellularLocation>
        <location evidence="1">Membrane</location>
        <topology evidence="1">Multi-pass membrane protein</topology>
    </subcellularLocation>
</comment>
<gene>
    <name evidence="10" type="ORF">LOTGIDRAFT_121302</name>
</gene>
<keyword evidence="5" id="KW-0472">Membrane</keyword>
<dbReference type="PANTHER" id="PTHR24060">
    <property type="entry name" value="METABOTROPIC GLUTAMATE RECEPTOR"/>
    <property type="match status" value="1"/>
</dbReference>
<dbReference type="InterPro" id="IPR000337">
    <property type="entry name" value="GPCR_3"/>
</dbReference>
<accession>V4BSY4</accession>
<dbReference type="InterPro" id="IPR001828">
    <property type="entry name" value="ANF_lig-bd_rcpt"/>
</dbReference>
<dbReference type="Pfam" id="PF01094">
    <property type="entry name" value="ANF_receptor"/>
    <property type="match status" value="1"/>
</dbReference>
<keyword evidence="6" id="KW-1015">Disulfide bond</keyword>
<dbReference type="CTD" id="20231953"/>
<protein>
    <recommendedName>
        <fullName evidence="9">Receptor ligand binding region domain-containing protein</fullName>
    </recommendedName>
</protein>
<dbReference type="InterPro" id="IPR028082">
    <property type="entry name" value="Peripla_BP_I"/>
</dbReference>
<dbReference type="GO" id="GO:0004930">
    <property type="term" value="F:G protein-coupled receptor activity"/>
    <property type="evidence" value="ECO:0007669"/>
    <property type="project" value="InterPro"/>
</dbReference>
<dbReference type="EMBL" id="KB202124">
    <property type="protein sequence ID" value="ESO92204.1"/>
    <property type="molecule type" value="Genomic_DNA"/>
</dbReference>
<dbReference type="AlphaFoldDB" id="V4BSY4"/>
<dbReference type="SUPFAM" id="SSF53822">
    <property type="entry name" value="Periplasmic binding protein-like I"/>
    <property type="match status" value="1"/>
</dbReference>
<reference evidence="10 11" key="1">
    <citation type="journal article" date="2013" name="Nature">
        <title>Insights into bilaterian evolution from three spiralian genomes.</title>
        <authorList>
            <person name="Simakov O."/>
            <person name="Marletaz F."/>
            <person name="Cho S.J."/>
            <person name="Edsinger-Gonzales E."/>
            <person name="Havlak P."/>
            <person name="Hellsten U."/>
            <person name="Kuo D.H."/>
            <person name="Larsson T."/>
            <person name="Lv J."/>
            <person name="Arendt D."/>
            <person name="Savage R."/>
            <person name="Osoegawa K."/>
            <person name="de Jong P."/>
            <person name="Grimwood J."/>
            <person name="Chapman J.A."/>
            <person name="Shapiro H."/>
            <person name="Aerts A."/>
            <person name="Otillar R.P."/>
            <person name="Terry A.Y."/>
            <person name="Boore J.L."/>
            <person name="Grigoriev I.V."/>
            <person name="Lindberg D.R."/>
            <person name="Seaver E.C."/>
            <person name="Weisblat D.A."/>
            <person name="Putnam N.H."/>
            <person name="Rokhsar D.S."/>
        </authorList>
    </citation>
    <scope>NUCLEOTIDE SEQUENCE [LARGE SCALE GENOMIC DNA]</scope>
</reference>
<dbReference type="OrthoDB" id="425344at2759"/>